<feature type="domain" description="GAF" evidence="1">
    <location>
        <begin position="7"/>
        <end position="125"/>
    </location>
</feature>
<dbReference type="OrthoDB" id="2360948at2"/>
<dbReference type="STRING" id="576118.SAMN05216216_10680"/>
<keyword evidence="3" id="KW-1185">Reference proteome</keyword>
<dbReference type="AlphaFoldDB" id="A0A1G9DNJ8"/>
<dbReference type="Proteomes" id="UP000199008">
    <property type="component" value="Unassembled WGS sequence"/>
</dbReference>
<dbReference type="InterPro" id="IPR029016">
    <property type="entry name" value="GAF-like_dom_sf"/>
</dbReference>
<evidence type="ECO:0000313" key="3">
    <source>
        <dbReference type="Proteomes" id="UP000199008"/>
    </source>
</evidence>
<accession>A0A1G9DNJ8</accession>
<gene>
    <name evidence="2" type="ORF">SAMN05216216_10680</name>
</gene>
<organism evidence="2 3">
    <name type="scientific">Lacicoccus qingdaonensis</name>
    <dbReference type="NCBI Taxonomy" id="576118"/>
    <lineage>
        <taxon>Bacteria</taxon>
        <taxon>Bacillati</taxon>
        <taxon>Bacillota</taxon>
        <taxon>Bacilli</taxon>
        <taxon>Bacillales</taxon>
        <taxon>Salinicoccaceae</taxon>
        <taxon>Lacicoccus</taxon>
    </lineage>
</organism>
<evidence type="ECO:0000259" key="1">
    <source>
        <dbReference type="Pfam" id="PF01590"/>
    </source>
</evidence>
<dbReference type="SUPFAM" id="SSF55781">
    <property type="entry name" value="GAF domain-like"/>
    <property type="match status" value="1"/>
</dbReference>
<dbReference type="RefSeq" id="WP_092985446.1">
    <property type="nucleotide sequence ID" value="NZ_FNFY01000006.1"/>
</dbReference>
<name>A0A1G9DNJ8_9BACL</name>
<reference evidence="3" key="1">
    <citation type="submission" date="2016-10" db="EMBL/GenBank/DDBJ databases">
        <authorList>
            <person name="Varghese N."/>
            <person name="Submissions S."/>
        </authorList>
    </citation>
    <scope>NUCLEOTIDE SEQUENCE [LARGE SCALE GENOMIC DNA]</scope>
    <source>
        <strain evidence="3">CGMCC 1.8895</strain>
    </source>
</reference>
<dbReference type="Pfam" id="PF01590">
    <property type="entry name" value="GAF"/>
    <property type="match status" value="1"/>
</dbReference>
<proteinExistence type="predicted"/>
<dbReference type="Gene3D" id="3.30.450.40">
    <property type="match status" value="1"/>
</dbReference>
<sequence>MNQSIRNTLHSLKEKYEFEIIALTDTTNSRGNFTFKWKYVFGSENQRWKRMELRKGAGLPGLVLKTGKSLVIQDVHKIYDEEGLLSYPILYFEKVKSFVAMPIWSDDEVVVGVLVLGNRQPSQISELKYEALKTDVEETLRIEILKEMMAI</sequence>
<dbReference type="InterPro" id="IPR003018">
    <property type="entry name" value="GAF"/>
</dbReference>
<protein>
    <submittedName>
        <fullName evidence="2">Nitrogen regulatory protein A</fullName>
    </submittedName>
</protein>
<evidence type="ECO:0000313" key="2">
    <source>
        <dbReference type="EMBL" id="SDK65452.1"/>
    </source>
</evidence>
<dbReference type="EMBL" id="FNFY01000006">
    <property type="protein sequence ID" value="SDK65452.1"/>
    <property type="molecule type" value="Genomic_DNA"/>
</dbReference>